<protein>
    <submittedName>
        <fullName evidence="1">Uncharacterized protein</fullName>
    </submittedName>
</protein>
<organism evidence="1 2">
    <name type="scientific">Halorubrum rutilum</name>
    <dbReference type="NCBI Taxonomy" id="1364933"/>
    <lineage>
        <taxon>Archaea</taxon>
        <taxon>Methanobacteriati</taxon>
        <taxon>Methanobacteriota</taxon>
        <taxon>Stenosarchaea group</taxon>
        <taxon>Halobacteria</taxon>
        <taxon>Halobacteriales</taxon>
        <taxon>Haloferacaceae</taxon>
        <taxon>Halorubrum</taxon>
    </lineage>
</organism>
<sequence length="100" mass="11067">MSRPDPAAAMNGVGTGHICDRCSARIQHGDKAGMYVTWYDEGGWTPRRTWCLDCCPEEVDPATDDADEAVLLGVFFAHRLVSVTVRDRSLPRQEANDETV</sequence>
<proteinExistence type="predicted"/>
<accession>A0ABD6AHY6</accession>
<keyword evidence="2" id="KW-1185">Reference proteome</keyword>
<dbReference type="AlphaFoldDB" id="A0ABD6AHY6"/>
<name>A0ABD6AHY6_9EURY</name>
<evidence type="ECO:0000313" key="1">
    <source>
        <dbReference type="EMBL" id="MFC7323577.1"/>
    </source>
</evidence>
<dbReference type="EMBL" id="JBHTBL010000002">
    <property type="protein sequence ID" value="MFC7323577.1"/>
    <property type="molecule type" value="Genomic_DNA"/>
</dbReference>
<dbReference type="Proteomes" id="UP001596545">
    <property type="component" value="Unassembled WGS sequence"/>
</dbReference>
<reference evidence="1 2" key="1">
    <citation type="journal article" date="2019" name="Int. J. Syst. Evol. Microbiol.">
        <title>The Global Catalogue of Microorganisms (GCM) 10K type strain sequencing project: providing services to taxonomists for standard genome sequencing and annotation.</title>
        <authorList>
            <consortium name="The Broad Institute Genomics Platform"/>
            <consortium name="The Broad Institute Genome Sequencing Center for Infectious Disease"/>
            <person name="Wu L."/>
            <person name="Ma J."/>
        </authorList>
    </citation>
    <scope>NUCLEOTIDE SEQUENCE [LARGE SCALE GENOMIC DNA]</scope>
    <source>
        <strain evidence="1 2">CGMCC 1.12554</strain>
    </source>
</reference>
<dbReference type="RefSeq" id="WP_256407747.1">
    <property type="nucleotide sequence ID" value="NZ_JANHDN010000001.1"/>
</dbReference>
<gene>
    <name evidence="1" type="ORF">ACFQMF_03160</name>
</gene>
<comment type="caution">
    <text evidence="1">The sequence shown here is derived from an EMBL/GenBank/DDBJ whole genome shotgun (WGS) entry which is preliminary data.</text>
</comment>
<evidence type="ECO:0000313" key="2">
    <source>
        <dbReference type="Proteomes" id="UP001596545"/>
    </source>
</evidence>